<dbReference type="Gramene" id="OB12G15820.1">
    <property type="protein sequence ID" value="OB12G15820.1"/>
    <property type="gene ID" value="OB12G15820"/>
</dbReference>
<proteinExistence type="predicted"/>
<feature type="signal peptide" evidence="1">
    <location>
        <begin position="1"/>
        <end position="22"/>
    </location>
</feature>
<name>J3NC74_ORYBR</name>
<reference evidence="2" key="1">
    <citation type="journal article" date="2013" name="Nat. Commun.">
        <title>Whole-genome sequencing of Oryza brachyantha reveals mechanisms underlying Oryza genome evolution.</title>
        <authorList>
            <person name="Chen J."/>
            <person name="Huang Q."/>
            <person name="Gao D."/>
            <person name="Wang J."/>
            <person name="Lang Y."/>
            <person name="Liu T."/>
            <person name="Li B."/>
            <person name="Bai Z."/>
            <person name="Luis Goicoechea J."/>
            <person name="Liang C."/>
            <person name="Chen C."/>
            <person name="Zhang W."/>
            <person name="Sun S."/>
            <person name="Liao Y."/>
            <person name="Zhang X."/>
            <person name="Yang L."/>
            <person name="Song C."/>
            <person name="Wang M."/>
            <person name="Shi J."/>
            <person name="Liu G."/>
            <person name="Liu J."/>
            <person name="Zhou H."/>
            <person name="Zhou W."/>
            <person name="Yu Q."/>
            <person name="An N."/>
            <person name="Chen Y."/>
            <person name="Cai Q."/>
            <person name="Wang B."/>
            <person name="Liu B."/>
            <person name="Min J."/>
            <person name="Huang Y."/>
            <person name="Wu H."/>
            <person name="Li Z."/>
            <person name="Zhang Y."/>
            <person name="Yin Y."/>
            <person name="Song W."/>
            <person name="Jiang J."/>
            <person name="Jackson S.A."/>
            <person name="Wing R.A."/>
            <person name="Wang J."/>
            <person name="Chen M."/>
        </authorList>
    </citation>
    <scope>NUCLEOTIDE SEQUENCE [LARGE SCALE GENOMIC DNA]</scope>
    <source>
        <strain evidence="2">cv. IRGC 101232</strain>
    </source>
</reference>
<organism evidence="2">
    <name type="scientific">Oryza brachyantha</name>
    <name type="common">malo sina</name>
    <dbReference type="NCBI Taxonomy" id="4533"/>
    <lineage>
        <taxon>Eukaryota</taxon>
        <taxon>Viridiplantae</taxon>
        <taxon>Streptophyta</taxon>
        <taxon>Embryophyta</taxon>
        <taxon>Tracheophyta</taxon>
        <taxon>Spermatophyta</taxon>
        <taxon>Magnoliopsida</taxon>
        <taxon>Liliopsida</taxon>
        <taxon>Poales</taxon>
        <taxon>Poaceae</taxon>
        <taxon>BOP clade</taxon>
        <taxon>Oryzoideae</taxon>
        <taxon>Oryzeae</taxon>
        <taxon>Oryzinae</taxon>
        <taxon>Oryza</taxon>
    </lineage>
</organism>
<reference evidence="2" key="2">
    <citation type="submission" date="2013-04" db="UniProtKB">
        <authorList>
            <consortium name="EnsemblPlants"/>
        </authorList>
    </citation>
    <scope>IDENTIFICATION</scope>
</reference>
<dbReference type="EnsemblPlants" id="OB12G15820.1">
    <property type="protein sequence ID" value="OB12G15820.1"/>
    <property type="gene ID" value="OB12G15820"/>
</dbReference>
<accession>J3NC74</accession>
<keyword evidence="1" id="KW-0732">Signal</keyword>
<keyword evidence="3" id="KW-1185">Reference proteome</keyword>
<evidence type="ECO:0000313" key="2">
    <source>
        <dbReference type="EnsemblPlants" id="OB12G15820.1"/>
    </source>
</evidence>
<protein>
    <submittedName>
        <fullName evidence="2">Uncharacterized protein</fullName>
    </submittedName>
</protein>
<sequence>MARRAAGLLLLLSLIPLREVSAMASTTASAAAPAPLGGPWQQEMVASVEGGRQQLAAAPTTLIPAGHAHHPYHRRYTIRGAYTMHTQQGDFGQWRCCDPRFRCTPTKPCHPPLP</sequence>
<dbReference type="AlphaFoldDB" id="J3NC74"/>
<feature type="chain" id="PRO_5003775776" evidence="1">
    <location>
        <begin position="23"/>
        <end position="114"/>
    </location>
</feature>
<evidence type="ECO:0000313" key="3">
    <source>
        <dbReference type="Proteomes" id="UP000006038"/>
    </source>
</evidence>
<evidence type="ECO:0000256" key="1">
    <source>
        <dbReference type="SAM" id="SignalP"/>
    </source>
</evidence>
<dbReference type="Proteomes" id="UP000006038">
    <property type="component" value="Chromosome 12"/>
</dbReference>
<dbReference type="HOGENOM" id="CLU_2124896_0_0_1"/>